<dbReference type="PANTHER" id="PTHR34406:SF1">
    <property type="entry name" value="PROTEIN YCEI"/>
    <property type="match status" value="1"/>
</dbReference>
<reference evidence="2 3" key="1">
    <citation type="submission" date="2013-05" db="EMBL/GenBank/DDBJ databases">
        <title>Complete genome sequence of the lipase-producing bacterium Photobacterium gaetbulicola Gung47.</title>
        <authorList>
            <person name="Kim Y.-O."/>
        </authorList>
    </citation>
    <scope>NUCLEOTIDE SEQUENCE [LARGE SCALE GENOMIC DNA]</scope>
    <source>
        <strain evidence="2 3">Gung47</strain>
    </source>
</reference>
<accession>A0A0C5WH19</accession>
<feature type="domain" description="Lipid/polyisoprenoid-binding YceI-like" evidence="1">
    <location>
        <begin position="28"/>
        <end position="197"/>
    </location>
</feature>
<dbReference type="Pfam" id="PF04264">
    <property type="entry name" value="YceI"/>
    <property type="match status" value="1"/>
</dbReference>
<organism evidence="2 3">
    <name type="scientific">Photobacterium gaetbulicola Gung47</name>
    <dbReference type="NCBI Taxonomy" id="658445"/>
    <lineage>
        <taxon>Bacteria</taxon>
        <taxon>Pseudomonadati</taxon>
        <taxon>Pseudomonadota</taxon>
        <taxon>Gammaproteobacteria</taxon>
        <taxon>Vibrionales</taxon>
        <taxon>Vibrionaceae</taxon>
        <taxon>Photobacterium</taxon>
    </lineage>
</organism>
<dbReference type="OrthoDB" id="9793816at2"/>
<dbReference type="InterPro" id="IPR027016">
    <property type="entry name" value="UCP029811"/>
</dbReference>
<dbReference type="InterPro" id="IPR007372">
    <property type="entry name" value="Lipid/polyisoprenoid-bd_YceI"/>
</dbReference>
<dbReference type="PIRSF" id="PIRSF029811">
    <property type="entry name" value="UCP029811"/>
    <property type="match status" value="1"/>
</dbReference>
<dbReference type="SUPFAM" id="SSF101874">
    <property type="entry name" value="YceI-like"/>
    <property type="match status" value="1"/>
</dbReference>
<sequence>MALTWKKRLVLSSVSAVLVFGAVSAWAGWKLDSTHSSIGFSSVKNDSVMEQHGFRNLSGSISDDGEVSLSIDLTSVDTKIQIRDERMKKELFHTDKYPLTTIAAKVDAKAIGELNAGQTVVQDVDFALDLHGKSEVLKAKVQVTGLDDGGLLVSTIQPVEVKAGTFGLDGGIGKLKEIAELNSILLTVPVNANLVFVAE</sequence>
<evidence type="ECO:0000313" key="2">
    <source>
        <dbReference type="EMBL" id="AJR05482.1"/>
    </source>
</evidence>
<gene>
    <name evidence="2" type="ORF">H744_1c0457</name>
</gene>
<evidence type="ECO:0000313" key="3">
    <source>
        <dbReference type="Proteomes" id="UP000032303"/>
    </source>
</evidence>
<dbReference type="AlphaFoldDB" id="A0A0C5WH19"/>
<dbReference type="InterPro" id="IPR036761">
    <property type="entry name" value="TTHA0802/YceI-like_sf"/>
</dbReference>
<dbReference type="EMBL" id="CP005973">
    <property type="protein sequence ID" value="AJR05482.1"/>
    <property type="molecule type" value="Genomic_DNA"/>
</dbReference>
<dbReference type="STRING" id="658445.H744_1c0457"/>
<dbReference type="KEGG" id="pgb:H744_1c0457"/>
<dbReference type="PATRIC" id="fig|658445.3.peg.499"/>
<dbReference type="Proteomes" id="UP000032303">
    <property type="component" value="Chromosome 1"/>
</dbReference>
<dbReference type="Gene3D" id="2.40.128.110">
    <property type="entry name" value="Lipid/polyisoprenoid-binding, YceI-like"/>
    <property type="match status" value="1"/>
</dbReference>
<protein>
    <recommendedName>
        <fullName evidence="1">Lipid/polyisoprenoid-binding YceI-like domain-containing protein</fullName>
    </recommendedName>
</protein>
<dbReference type="PANTHER" id="PTHR34406">
    <property type="entry name" value="PROTEIN YCEI"/>
    <property type="match status" value="1"/>
</dbReference>
<dbReference type="SMART" id="SM00867">
    <property type="entry name" value="YceI"/>
    <property type="match status" value="1"/>
</dbReference>
<proteinExistence type="predicted"/>
<evidence type="ECO:0000259" key="1">
    <source>
        <dbReference type="SMART" id="SM00867"/>
    </source>
</evidence>
<name>A0A0C5WH19_9GAMM</name>
<dbReference type="HOGENOM" id="CLU_102556_0_0_6"/>
<keyword evidence="3" id="KW-1185">Reference proteome</keyword>